<feature type="region of interest" description="Disordered" evidence="4">
    <location>
        <begin position="1"/>
        <end position="20"/>
    </location>
</feature>
<proteinExistence type="predicted"/>
<dbReference type="SMART" id="SM00448">
    <property type="entry name" value="REC"/>
    <property type="match status" value="1"/>
</dbReference>
<dbReference type="GO" id="GO:0003677">
    <property type="term" value="F:DNA binding"/>
    <property type="evidence" value="ECO:0007669"/>
    <property type="project" value="UniProtKB-KW"/>
</dbReference>
<comment type="caution">
    <text evidence="6">The sequence shown here is derived from an EMBL/GenBank/DDBJ whole genome shotgun (WGS) entry which is preliminary data.</text>
</comment>
<dbReference type="InterPro" id="IPR039420">
    <property type="entry name" value="WalR-like"/>
</dbReference>
<sequence>MLGGGPLEPPGGVSPRPPGRSRAVLDGEVRVALVDDHPVVLDGVAAWLSAEDRLRVVATGDSVSAVLEACAQCPDVLLLDLNLHGDLVVGEVERLAGRGVRVVVYSQHAEPELVLAVMDAGASSFVAKHEGRGELVQAVLAAAADRPHVSPTTAGALAADQRPQRPRLSRRELEALLLWFQSMSRESVARRMGISPHTVKEYIDRARVKYAEVGRPAPTKSDMLARAIEDELIEADDVRGYRSWAARGR</sequence>
<dbReference type="InterPro" id="IPR058245">
    <property type="entry name" value="NreC/VraR/RcsB-like_REC"/>
</dbReference>
<dbReference type="InterPro" id="IPR016032">
    <property type="entry name" value="Sig_transdc_resp-reg_C-effctor"/>
</dbReference>
<evidence type="ECO:0000256" key="4">
    <source>
        <dbReference type="SAM" id="MobiDB-lite"/>
    </source>
</evidence>
<dbReference type="PROSITE" id="PS50110">
    <property type="entry name" value="RESPONSE_REGULATORY"/>
    <property type="match status" value="1"/>
</dbReference>
<dbReference type="Gene3D" id="1.10.10.10">
    <property type="entry name" value="Winged helix-like DNA-binding domain superfamily/Winged helix DNA-binding domain"/>
    <property type="match status" value="1"/>
</dbReference>
<dbReference type="GO" id="GO:0000160">
    <property type="term" value="P:phosphorelay signal transduction system"/>
    <property type="evidence" value="ECO:0007669"/>
    <property type="project" value="InterPro"/>
</dbReference>
<dbReference type="SMART" id="SM00421">
    <property type="entry name" value="HTH_LUXR"/>
    <property type="match status" value="1"/>
</dbReference>
<dbReference type="Proteomes" id="UP000237846">
    <property type="component" value="Unassembled WGS sequence"/>
</dbReference>
<evidence type="ECO:0000256" key="1">
    <source>
        <dbReference type="ARBA" id="ARBA00022553"/>
    </source>
</evidence>
<dbReference type="EMBL" id="PVZC01000009">
    <property type="protein sequence ID" value="PRX95469.1"/>
    <property type="molecule type" value="Genomic_DNA"/>
</dbReference>
<reference evidence="6 7" key="1">
    <citation type="submission" date="2018-03" db="EMBL/GenBank/DDBJ databases">
        <title>Genomic Encyclopedia of Archaeal and Bacterial Type Strains, Phase II (KMG-II): from individual species to whole genera.</title>
        <authorList>
            <person name="Goeker M."/>
        </authorList>
    </citation>
    <scope>NUCLEOTIDE SEQUENCE [LARGE SCALE GENOMIC DNA]</scope>
    <source>
        <strain evidence="6 7">DSM 45601</strain>
    </source>
</reference>
<evidence type="ECO:0000259" key="5">
    <source>
        <dbReference type="PROSITE" id="PS50110"/>
    </source>
</evidence>
<gene>
    <name evidence="6" type="ORF">CLV72_10977</name>
</gene>
<evidence type="ECO:0000256" key="3">
    <source>
        <dbReference type="PROSITE-ProRule" id="PRU00169"/>
    </source>
</evidence>
<feature type="domain" description="Response regulatory" evidence="5">
    <location>
        <begin position="30"/>
        <end position="143"/>
    </location>
</feature>
<dbReference type="SUPFAM" id="SSF52172">
    <property type="entry name" value="CheY-like"/>
    <property type="match status" value="1"/>
</dbReference>
<dbReference type="PANTHER" id="PTHR43214">
    <property type="entry name" value="TWO-COMPONENT RESPONSE REGULATOR"/>
    <property type="match status" value="1"/>
</dbReference>
<accession>A0A2T0PVB3</accession>
<evidence type="ECO:0000256" key="2">
    <source>
        <dbReference type="ARBA" id="ARBA00023125"/>
    </source>
</evidence>
<dbReference type="Pfam" id="PF00196">
    <property type="entry name" value="GerE"/>
    <property type="match status" value="1"/>
</dbReference>
<feature type="modified residue" description="4-aspartylphosphate" evidence="3">
    <location>
        <position position="80"/>
    </location>
</feature>
<name>A0A2T0PVB3_9ACTN</name>
<dbReference type="Gene3D" id="3.40.50.2300">
    <property type="match status" value="1"/>
</dbReference>
<dbReference type="Pfam" id="PF00072">
    <property type="entry name" value="Response_reg"/>
    <property type="match status" value="1"/>
</dbReference>
<dbReference type="AlphaFoldDB" id="A0A2T0PVB3"/>
<evidence type="ECO:0000313" key="6">
    <source>
        <dbReference type="EMBL" id="PRX95469.1"/>
    </source>
</evidence>
<dbReference type="InterPro" id="IPR001789">
    <property type="entry name" value="Sig_transdc_resp-reg_receiver"/>
</dbReference>
<evidence type="ECO:0000313" key="7">
    <source>
        <dbReference type="Proteomes" id="UP000237846"/>
    </source>
</evidence>
<keyword evidence="1 3" id="KW-0597">Phosphoprotein</keyword>
<dbReference type="InterPro" id="IPR000792">
    <property type="entry name" value="Tscrpt_reg_LuxR_C"/>
</dbReference>
<keyword evidence="2" id="KW-0238">DNA-binding</keyword>
<organism evidence="6 7">
    <name type="scientific">Allonocardiopsis opalescens</name>
    <dbReference type="NCBI Taxonomy" id="1144618"/>
    <lineage>
        <taxon>Bacteria</taxon>
        <taxon>Bacillati</taxon>
        <taxon>Actinomycetota</taxon>
        <taxon>Actinomycetes</taxon>
        <taxon>Streptosporangiales</taxon>
        <taxon>Allonocardiopsis</taxon>
    </lineage>
</organism>
<dbReference type="InterPro" id="IPR011006">
    <property type="entry name" value="CheY-like_superfamily"/>
</dbReference>
<dbReference type="SUPFAM" id="SSF46894">
    <property type="entry name" value="C-terminal effector domain of the bipartite response regulators"/>
    <property type="match status" value="1"/>
</dbReference>
<keyword evidence="7" id="KW-1185">Reference proteome</keyword>
<protein>
    <submittedName>
        <fullName evidence="6">LuxR family two component transcriptional regulator</fullName>
    </submittedName>
</protein>
<dbReference type="InterPro" id="IPR036388">
    <property type="entry name" value="WH-like_DNA-bd_sf"/>
</dbReference>
<dbReference type="GO" id="GO:0006355">
    <property type="term" value="P:regulation of DNA-templated transcription"/>
    <property type="evidence" value="ECO:0007669"/>
    <property type="project" value="InterPro"/>
</dbReference>
<dbReference type="CDD" id="cd17535">
    <property type="entry name" value="REC_NarL-like"/>
    <property type="match status" value="1"/>
</dbReference>